<dbReference type="GO" id="GO:0008168">
    <property type="term" value="F:methyltransferase activity"/>
    <property type="evidence" value="ECO:0007669"/>
    <property type="project" value="UniProtKB-KW"/>
</dbReference>
<organism evidence="3 4">
    <name type="scientific">Chaetomidium leptoderma</name>
    <dbReference type="NCBI Taxonomy" id="669021"/>
    <lineage>
        <taxon>Eukaryota</taxon>
        <taxon>Fungi</taxon>
        <taxon>Dikarya</taxon>
        <taxon>Ascomycota</taxon>
        <taxon>Pezizomycotina</taxon>
        <taxon>Sordariomycetes</taxon>
        <taxon>Sordariomycetidae</taxon>
        <taxon>Sordariales</taxon>
        <taxon>Chaetomiaceae</taxon>
        <taxon>Chaetomidium</taxon>
    </lineage>
</organism>
<keyword evidence="3" id="KW-0808">Transferase</keyword>
<dbReference type="SUPFAM" id="SSF53335">
    <property type="entry name" value="S-adenosyl-L-methionine-dependent methyltransferases"/>
    <property type="match status" value="1"/>
</dbReference>
<dbReference type="CDD" id="cd02440">
    <property type="entry name" value="AdoMet_MTases"/>
    <property type="match status" value="1"/>
</dbReference>
<evidence type="ECO:0000256" key="1">
    <source>
        <dbReference type="ARBA" id="ARBA00038158"/>
    </source>
</evidence>
<reference evidence="3" key="1">
    <citation type="journal article" date="2023" name="Mol. Phylogenet. Evol.">
        <title>Genome-scale phylogeny and comparative genomics of the fungal order Sordariales.</title>
        <authorList>
            <person name="Hensen N."/>
            <person name="Bonometti L."/>
            <person name="Westerberg I."/>
            <person name="Brannstrom I.O."/>
            <person name="Guillou S."/>
            <person name="Cros-Aarteil S."/>
            <person name="Calhoun S."/>
            <person name="Haridas S."/>
            <person name="Kuo A."/>
            <person name="Mondo S."/>
            <person name="Pangilinan J."/>
            <person name="Riley R."/>
            <person name="LaButti K."/>
            <person name="Andreopoulos B."/>
            <person name="Lipzen A."/>
            <person name="Chen C."/>
            <person name="Yan M."/>
            <person name="Daum C."/>
            <person name="Ng V."/>
            <person name="Clum A."/>
            <person name="Steindorff A."/>
            <person name="Ohm R.A."/>
            <person name="Martin F."/>
            <person name="Silar P."/>
            <person name="Natvig D.O."/>
            <person name="Lalanne C."/>
            <person name="Gautier V."/>
            <person name="Ament-Velasquez S.L."/>
            <person name="Kruys A."/>
            <person name="Hutchinson M.I."/>
            <person name="Powell A.J."/>
            <person name="Barry K."/>
            <person name="Miller A.N."/>
            <person name="Grigoriev I.V."/>
            <person name="Debuchy R."/>
            <person name="Gladieux P."/>
            <person name="Hiltunen Thoren M."/>
            <person name="Johannesson H."/>
        </authorList>
    </citation>
    <scope>NUCLEOTIDE SEQUENCE</scope>
    <source>
        <strain evidence="3">CBS 538.74</strain>
    </source>
</reference>
<dbReference type="GO" id="GO:0032259">
    <property type="term" value="P:methylation"/>
    <property type="evidence" value="ECO:0007669"/>
    <property type="project" value="UniProtKB-KW"/>
</dbReference>
<proteinExistence type="inferred from homology"/>
<feature type="compositionally biased region" description="Low complexity" evidence="2">
    <location>
        <begin position="8"/>
        <end position="35"/>
    </location>
</feature>
<feature type="region of interest" description="Disordered" evidence="2">
    <location>
        <begin position="1"/>
        <end position="64"/>
    </location>
</feature>
<protein>
    <submittedName>
        <fullName evidence="3">Methyltransferase</fullName>
    </submittedName>
</protein>
<dbReference type="Proteomes" id="UP001302745">
    <property type="component" value="Unassembled WGS sequence"/>
</dbReference>
<sequence>MAGSTDGAADPATAPSPKSDAPKSPAEPKSPQSPLKSPPKSPSNASESAAHTAGPTPGSTLLPPEAWVDAEEDHREVDSTLGDDAASSTASLTASILEYRNYHGRTYHSNQGNAQYWGSNDERAAESMDINHHMLTLAMGGKLFKAPLEEEKVKRALDIGTGTGIWAIDFADTFTTTLVTGTDVSPIQPTWVPPNLDFEIDDATQPWTFHRDSVDYIHMRYLLGSIADWDALYGEAYRALAPGGWLEHYEAAPYLESDDGSVTETSAMAQWGKTFVEGGAVTGRSFTVVPDGTQEAGMKKAGFEEMGVWEFKCPIGGWPKDPKLREIGLYAKLALESDIEGYVLFITNVISGWSREQVLVYIAHLRRELRNNSIHGYFKLRVVWGRKPEKAAPGGD</sequence>
<dbReference type="AlphaFoldDB" id="A0AAN6ZY09"/>
<name>A0AAN6ZY09_9PEZI</name>
<dbReference type="PANTHER" id="PTHR43591:SF10">
    <property type="entry name" value="ABC TRANSMEMBRANE TYPE-1 DOMAIN-CONTAINING PROTEIN-RELATED"/>
    <property type="match status" value="1"/>
</dbReference>
<evidence type="ECO:0000313" key="4">
    <source>
        <dbReference type="Proteomes" id="UP001302745"/>
    </source>
</evidence>
<comment type="similarity">
    <text evidence="1">Belongs to the methyltransferase superfamily. LaeA methyltransferase family.</text>
</comment>
<accession>A0AAN6ZY09</accession>
<dbReference type="Gene3D" id="3.40.50.150">
    <property type="entry name" value="Vaccinia Virus protein VP39"/>
    <property type="match status" value="1"/>
</dbReference>
<reference evidence="3" key="2">
    <citation type="submission" date="2023-05" db="EMBL/GenBank/DDBJ databases">
        <authorList>
            <consortium name="Lawrence Berkeley National Laboratory"/>
            <person name="Steindorff A."/>
            <person name="Hensen N."/>
            <person name="Bonometti L."/>
            <person name="Westerberg I."/>
            <person name="Brannstrom I.O."/>
            <person name="Guillou S."/>
            <person name="Cros-Aarteil S."/>
            <person name="Calhoun S."/>
            <person name="Haridas S."/>
            <person name="Kuo A."/>
            <person name="Mondo S."/>
            <person name="Pangilinan J."/>
            <person name="Riley R."/>
            <person name="Labutti K."/>
            <person name="Andreopoulos B."/>
            <person name="Lipzen A."/>
            <person name="Chen C."/>
            <person name="Yanf M."/>
            <person name="Daum C."/>
            <person name="Ng V."/>
            <person name="Clum A."/>
            <person name="Ohm R."/>
            <person name="Martin F."/>
            <person name="Silar P."/>
            <person name="Natvig D."/>
            <person name="Lalanne C."/>
            <person name="Gautier V."/>
            <person name="Ament-Velasquez S.L."/>
            <person name="Kruys A."/>
            <person name="Hutchinson M.I."/>
            <person name="Powell A.J."/>
            <person name="Barry K."/>
            <person name="Miller A.N."/>
            <person name="Grigoriev I.V."/>
            <person name="Debuchy R."/>
            <person name="Gladieux P."/>
            <person name="Thoren M.H."/>
            <person name="Johannesson H."/>
        </authorList>
    </citation>
    <scope>NUCLEOTIDE SEQUENCE</scope>
    <source>
        <strain evidence="3">CBS 538.74</strain>
    </source>
</reference>
<gene>
    <name evidence="3" type="ORF">C8A00DRAFT_34278</name>
</gene>
<dbReference type="PANTHER" id="PTHR43591">
    <property type="entry name" value="METHYLTRANSFERASE"/>
    <property type="match status" value="1"/>
</dbReference>
<dbReference type="EMBL" id="MU856954">
    <property type="protein sequence ID" value="KAK4153021.1"/>
    <property type="molecule type" value="Genomic_DNA"/>
</dbReference>
<evidence type="ECO:0000256" key="2">
    <source>
        <dbReference type="SAM" id="MobiDB-lite"/>
    </source>
</evidence>
<dbReference type="InterPro" id="IPR029063">
    <property type="entry name" value="SAM-dependent_MTases_sf"/>
</dbReference>
<keyword evidence="3" id="KW-0489">Methyltransferase</keyword>
<evidence type="ECO:0000313" key="3">
    <source>
        <dbReference type="EMBL" id="KAK4153021.1"/>
    </source>
</evidence>
<keyword evidence="4" id="KW-1185">Reference proteome</keyword>
<dbReference type="Pfam" id="PF13489">
    <property type="entry name" value="Methyltransf_23"/>
    <property type="match status" value="1"/>
</dbReference>
<comment type="caution">
    <text evidence="3">The sequence shown here is derived from an EMBL/GenBank/DDBJ whole genome shotgun (WGS) entry which is preliminary data.</text>
</comment>